<dbReference type="Pfam" id="PF00004">
    <property type="entry name" value="AAA"/>
    <property type="match status" value="1"/>
</dbReference>
<evidence type="ECO:0000256" key="3">
    <source>
        <dbReference type="ARBA" id="ARBA00022840"/>
    </source>
</evidence>
<dbReference type="SUPFAM" id="SSF52540">
    <property type="entry name" value="P-loop containing nucleoside triphosphate hydrolases"/>
    <property type="match status" value="1"/>
</dbReference>
<dbReference type="RefSeq" id="WP_175349525.1">
    <property type="nucleotide sequence ID" value="NZ_JABMCI010000071.1"/>
</dbReference>
<comment type="caution">
    <text evidence="5">The sequence shown here is derived from an EMBL/GenBank/DDBJ whole genome shotgun (WGS) entry which is preliminary data.</text>
</comment>
<dbReference type="EMBL" id="JABMCI010000071">
    <property type="protein sequence ID" value="NUU19607.1"/>
    <property type="molecule type" value="Genomic_DNA"/>
</dbReference>
<keyword evidence="6" id="KW-1185">Reference proteome</keyword>
<dbReference type="Gene3D" id="3.40.50.300">
    <property type="entry name" value="P-loop containing nucleotide triphosphate hydrolases"/>
    <property type="match status" value="1"/>
</dbReference>
<name>A0A7Y6A6K0_9CELL</name>
<dbReference type="GO" id="GO:0016887">
    <property type="term" value="F:ATP hydrolysis activity"/>
    <property type="evidence" value="ECO:0007669"/>
    <property type="project" value="InterPro"/>
</dbReference>
<evidence type="ECO:0000256" key="1">
    <source>
        <dbReference type="ARBA" id="ARBA00006914"/>
    </source>
</evidence>
<feature type="domain" description="AAA+ ATPase" evidence="4">
    <location>
        <begin position="447"/>
        <end position="579"/>
    </location>
</feature>
<dbReference type="CDD" id="cd19481">
    <property type="entry name" value="RecA-like_protease"/>
    <property type="match status" value="1"/>
</dbReference>
<keyword evidence="2" id="KW-0547">Nucleotide-binding</keyword>
<dbReference type="InterPro" id="IPR003593">
    <property type="entry name" value="AAA+_ATPase"/>
</dbReference>
<dbReference type="InterPro" id="IPR003959">
    <property type="entry name" value="ATPase_AAA_core"/>
</dbReference>
<dbReference type="PANTHER" id="PTHR23073">
    <property type="entry name" value="26S PROTEASOME REGULATORY SUBUNIT"/>
    <property type="match status" value="1"/>
</dbReference>
<sequence length="661" mass="68710">MTAQATRGTVPAAAAGTFATLAEAVSLQALADVGTVTVAPTTFAPVWDHVRGSSPSGALRRLCDGFDLTPPEQALVALLFSAGSSEAVARAAADAVASAGGVAGDGLPLWLAVRAIPGLGPEALATDRPLVRFDMVCVDLRGPRIESRLVLDLAVLDRLLGHSARDPLVVAHMHEVPVPAGPRTADRLSLALAGALASAETRPGLPPLVLVPGSTAGEVAEALHALGLPPWRIAAADVPDDAGERARLAARWTRDAALDGAALVLDAAATDSDGRLAAATTAFVDRVVGHVVMTGDRVPSGLCRALRVVPQAPDDPVAARARWTAALGPARAARVGRGLGRVSGQFRLGPEAVRTAVACAAGGIDVAPDEPSATASLWHAAARAVDPAPLPGVSILEAAYDWDDIVLPAATEATLRRVELHVRHASQVFDDWGFAERTGGRGSWRGRGVAVLFAGPSGTGKTMAAEVLASSLDLRVMAIDLSQIISKWVGETSKNIAAAFEEAERSGAIMVWNEGDAVWGVRGGVGNATDRHVNAEVGDLLQRIESFSGFTVVTTNLRHAIDPAFLRRFRFVVDFPLPSRDERARLWRSAFPPATPTEPVDVDALAALPLTGGSIRNVALGAAFLAAGTGGPVDRSMLEAELAEELRKQNLPMPHVAWGDR</sequence>
<gene>
    <name evidence="5" type="ORF">HP550_20375</name>
</gene>
<dbReference type="Proteomes" id="UP000565724">
    <property type="component" value="Unassembled WGS sequence"/>
</dbReference>
<evidence type="ECO:0000313" key="5">
    <source>
        <dbReference type="EMBL" id="NUU19607.1"/>
    </source>
</evidence>
<comment type="similarity">
    <text evidence="1">Belongs to the AAA ATPase family.</text>
</comment>
<dbReference type="InterPro" id="IPR050221">
    <property type="entry name" value="26S_Proteasome_ATPase"/>
</dbReference>
<keyword evidence="3 5" id="KW-0067">ATP-binding</keyword>
<dbReference type="SMART" id="SM00382">
    <property type="entry name" value="AAA"/>
    <property type="match status" value="1"/>
</dbReference>
<evidence type="ECO:0000313" key="6">
    <source>
        <dbReference type="Proteomes" id="UP000565724"/>
    </source>
</evidence>
<protein>
    <submittedName>
        <fullName evidence="5">ATP-binding protein</fullName>
    </submittedName>
</protein>
<accession>A0A7Y6A6K0</accession>
<dbReference type="GO" id="GO:0005524">
    <property type="term" value="F:ATP binding"/>
    <property type="evidence" value="ECO:0007669"/>
    <property type="project" value="UniProtKB-KW"/>
</dbReference>
<dbReference type="AlphaFoldDB" id="A0A7Y6A6K0"/>
<organism evidence="5 6">
    <name type="scientific">Cellulomonas humilata</name>
    <dbReference type="NCBI Taxonomy" id="144055"/>
    <lineage>
        <taxon>Bacteria</taxon>
        <taxon>Bacillati</taxon>
        <taxon>Actinomycetota</taxon>
        <taxon>Actinomycetes</taxon>
        <taxon>Micrococcales</taxon>
        <taxon>Cellulomonadaceae</taxon>
        <taxon>Cellulomonas</taxon>
    </lineage>
</organism>
<reference evidence="5 6" key="1">
    <citation type="submission" date="2020-05" db="EMBL/GenBank/DDBJ databases">
        <title>Genome Sequencing of Type Strains.</title>
        <authorList>
            <person name="Lemaire J.F."/>
            <person name="Inderbitzin P."/>
            <person name="Gregorio O.A."/>
            <person name="Collins S.B."/>
            <person name="Wespe N."/>
            <person name="Knight-Connoni V."/>
        </authorList>
    </citation>
    <scope>NUCLEOTIDE SEQUENCE [LARGE SCALE GENOMIC DNA]</scope>
    <source>
        <strain evidence="5 6">ATCC 25174</strain>
    </source>
</reference>
<evidence type="ECO:0000259" key="4">
    <source>
        <dbReference type="SMART" id="SM00382"/>
    </source>
</evidence>
<proteinExistence type="inferred from homology"/>
<evidence type="ECO:0000256" key="2">
    <source>
        <dbReference type="ARBA" id="ARBA00022741"/>
    </source>
</evidence>
<dbReference type="InterPro" id="IPR027417">
    <property type="entry name" value="P-loop_NTPase"/>
</dbReference>